<sequence length="36" mass="4546">VPNGEYQVVLKDWKKFWHFRRSDLVMWFEILDQGDY</sequence>
<reference evidence="1" key="1">
    <citation type="submission" date="2018-05" db="EMBL/GenBank/DDBJ databases">
        <authorList>
            <person name="Lanie J.A."/>
            <person name="Ng W.-L."/>
            <person name="Kazmierczak K.M."/>
            <person name="Andrzejewski T.M."/>
            <person name="Davidsen T.M."/>
            <person name="Wayne K.J."/>
            <person name="Tettelin H."/>
            <person name="Glass J.I."/>
            <person name="Rusch D."/>
            <person name="Podicherti R."/>
            <person name="Tsui H.-C.T."/>
            <person name="Winkler M.E."/>
        </authorList>
    </citation>
    <scope>NUCLEOTIDE SEQUENCE</scope>
</reference>
<dbReference type="AlphaFoldDB" id="A0A382S1R3"/>
<proteinExistence type="predicted"/>
<evidence type="ECO:0000313" key="1">
    <source>
        <dbReference type="EMBL" id="SVD03088.1"/>
    </source>
</evidence>
<protein>
    <submittedName>
        <fullName evidence="1">Uncharacterized protein</fullName>
    </submittedName>
</protein>
<feature type="non-terminal residue" evidence="1">
    <location>
        <position position="36"/>
    </location>
</feature>
<gene>
    <name evidence="1" type="ORF">METZ01_LOCUS355942</name>
</gene>
<organism evidence="1">
    <name type="scientific">marine metagenome</name>
    <dbReference type="NCBI Taxonomy" id="408172"/>
    <lineage>
        <taxon>unclassified sequences</taxon>
        <taxon>metagenomes</taxon>
        <taxon>ecological metagenomes</taxon>
    </lineage>
</organism>
<accession>A0A382S1R3</accession>
<name>A0A382S1R3_9ZZZZ</name>
<feature type="non-terminal residue" evidence="1">
    <location>
        <position position="1"/>
    </location>
</feature>
<dbReference type="EMBL" id="UINC01125332">
    <property type="protein sequence ID" value="SVD03088.1"/>
    <property type="molecule type" value="Genomic_DNA"/>
</dbReference>